<proteinExistence type="predicted"/>
<evidence type="ECO:0000313" key="2">
    <source>
        <dbReference type="WBParaSite" id="JU765_v2.g2110.t1"/>
    </source>
</evidence>
<dbReference type="WBParaSite" id="JU765_v2.g2110.t1">
    <property type="protein sequence ID" value="JU765_v2.g2110.t1"/>
    <property type="gene ID" value="JU765_v2.g2110"/>
</dbReference>
<name>A0AC34R059_9BILA</name>
<evidence type="ECO:0000313" key="1">
    <source>
        <dbReference type="Proteomes" id="UP000887576"/>
    </source>
</evidence>
<sequence length="129" mass="14910">MHCRNDKILFETLEVKKSGKKFIEDVHAFKVKAVQEFEKESEIFGWFAIVGVFLILQAVVSAANYSGAATPPVFGDFEAQRHWMEITFHLPIKDWYFNTTDNDLTYWGLDYPPLTAYHSCFLGLMFVFG</sequence>
<accession>A0AC34R059</accession>
<reference evidence="2" key="1">
    <citation type="submission" date="2022-11" db="UniProtKB">
        <authorList>
            <consortium name="WormBaseParasite"/>
        </authorList>
    </citation>
    <scope>IDENTIFICATION</scope>
</reference>
<protein>
    <submittedName>
        <fullName evidence="2">Alpha-1,3-glucosyltransferase</fullName>
    </submittedName>
</protein>
<organism evidence="1 2">
    <name type="scientific">Panagrolaimus sp. JU765</name>
    <dbReference type="NCBI Taxonomy" id="591449"/>
    <lineage>
        <taxon>Eukaryota</taxon>
        <taxon>Metazoa</taxon>
        <taxon>Ecdysozoa</taxon>
        <taxon>Nematoda</taxon>
        <taxon>Chromadorea</taxon>
        <taxon>Rhabditida</taxon>
        <taxon>Tylenchina</taxon>
        <taxon>Panagrolaimomorpha</taxon>
        <taxon>Panagrolaimoidea</taxon>
        <taxon>Panagrolaimidae</taxon>
        <taxon>Panagrolaimus</taxon>
    </lineage>
</organism>
<dbReference type="Proteomes" id="UP000887576">
    <property type="component" value="Unplaced"/>
</dbReference>